<comment type="caution">
    <text evidence="1">The sequence shown here is derived from an EMBL/GenBank/DDBJ whole genome shotgun (WGS) entry which is preliminary data.</text>
</comment>
<proteinExistence type="predicted"/>
<protein>
    <submittedName>
        <fullName evidence="1">Uncharacterized protein</fullName>
    </submittedName>
</protein>
<evidence type="ECO:0000313" key="2">
    <source>
        <dbReference type="Proteomes" id="UP000005933"/>
    </source>
</evidence>
<accession>A0AB33VB63</accession>
<dbReference type="EMBL" id="AAKL01000036">
    <property type="protein sequence ID" value="EAP72096.1"/>
    <property type="molecule type" value="Genomic_DNA"/>
</dbReference>
<dbReference type="Proteomes" id="UP000005933">
    <property type="component" value="Unassembled WGS sequence"/>
</dbReference>
<organism evidence="1 2">
    <name type="scientific">Ralstonia solanacearum (strain UW551)</name>
    <dbReference type="NCBI Taxonomy" id="342110"/>
    <lineage>
        <taxon>Bacteria</taxon>
        <taxon>Pseudomonadati</taxon>
        <taxon>Pseudomonadota</taxon>
        <taxon>Betaproteobacteria</taxon>
        <taxon>Burkholderiales</taxon>
        <taxon>Burkholderiaceae</taxon>
        <taxon>Ralstonia</taxon>
        <taxon>Ralstonia solanacearum species complex</taxon>
    </lineage>
</organism>
<gene>
    <name evidence="1" type="ORF">RRSL_01822</name>
</gene>
<evidence type="ECO:0000313" key="1">
    <source>
        <dbReference type="EMBL" id="EAP72096.1"/>
    </source>
</evidence>
<dbReference type="AlphaFoldDB" id="A0AB33VB63"/>
<name>A0AB33VB63_RALSU</name>
<sequence length="52" mass="5782">MKRFRWRGKAGRRSVLRQLSGEGVATPWRVGRADVAWPSLCSGVGVRRGRGT</sequence>
<reference evidence="1 2" key="1">
    <citation type="journal article" date="2006" name="Mol. Plant Microbe Interact.">
        <title>Identification of open reading frames unique to a select agent: Ralstonia solanacearum race 3 biovar 2.</title>
        <authorList>
            <person name="Gabriel D.W."/>
            <person name="Allen C."/>
            <person name="Schell M."/>
            <person name="Denny T.P."/>
            <person name="Greenberg J.T."/>
            <person name="Duan Y.P."/>
            <person name="Flores-Cruz Z."/>
            <person name="Huang Q."/>
            <person name="Clifford J.M."/>
            <person name="Presting G."/>
            <person name="Gonzalez E.T."/>
            <person name="Reddy J."/>
            <person name="Elphinstone J."/>
            <person name="Swanson J."/>
            <person name="Yao J."/>
            <person name="Mulholland V."/>
            <person name="Liu L."/>
            <person name="Farmerie W."/>
            <person name="Patnaikuni M."/>
            <person name="Balogh B."/>
            <person name="Norman D."/>
            <person name="Alvarez A."/>
            <person name="Castillo J.A."/>
            <person name="Jones J."/>
            <person name="Saddler G."/>
            <person name="Walunas T."/>
            <person name="Zhukov A."/>
            <person name="Mikhailova N."/>
        </authorList>
    </citation>
    <scope>NUCLEOTIDE SEQUENCE [LARGE SCALE GENOMIC DNA]</scope>
    <source>
        <strain evidence="1 2">UW551</strain>
    </source>
</reference>